<organism evidence="2 3">
    <name type="scientific">Actinomadura soli</name>
    <dbReference type="NCBI Taxonomy" id="2508997"/>
    <lineage>
        <taxon>Bacteria</taxon>
        <taxon>Bacillati</taxon>
        <taxon>Actinomycetota</taxon>
        <taxon>Actinomycetes</taxon>
        <taxon>Streptosporangiales</taxon>
        <taxon>Thermomonosporaceae</taxon>
        <taxon>Actinomadura</taxon>
    </lineage>
</organism>
<dbReference type="Proteomes" id="UP000309174">
    <property type="component" value="Unassembled WGS sequence"/>
</dbReference>
<dbReference type="InterPro" id="IPR016032">
    <property type="entry name" value="Sig_transdc_resp-reg_C-effctor"/>
</dbReference>
<dbReference type="InterPro" id="IPR000792">
    <property type="entry name" value="Tscrpt_reg_LuxR_C"/>
</dbReference>
<comment type="caution">
    <text evidence="2">The sequence shown here is derived from an EMBL/GenBank/DDBJ whole genome shotgun (WGS) entry which is preliminary data.</text>
</comment>
<dbReference type="EMBL" id="VCKW01000197">
    <property type="protein sequence ID" value="TMQ91643.1"/>
    <property type="molecule type" value="Genomic_DNA"/>
</dbReference>
<sequence>MSPSPGEARRQPSEPAEVREVVNQALAESAFYAARGVRPPAQRVDPPKVGTLIARLTAATQQELLTFDDPSGCISQGVPERMLMHVANCVNEAVTQIPDVCQITSPQGLASDTDLGTIGWRNGGQARLIEQIPLRLGVFDRATAVIPLDLEVFYNGMLVIRDPAVVNALIGVHRTSWASGDDPTDRDPQKIPPHLAPILACMYEGLSDQTAAARLRLSPRTYTRRVSELLALLGTASRFQAGATAAHRGWI</sequence>
<proteinExistence type="predicted"/>
<dbReference type="SUPFAM" id="SSF46894">
    <property type="entry name" value="C-terminal effector domain of the bipartite response regulators"/>
    <property type="match status" value="1"/>
</dbReference>
<evidence type="ECO:0000313" key="2">
    <source>
        <dbReference type="EMBL" id="TMQ91643.1"/>
    </source>
</evidence>
<name>A0A5C4J4H7_9ACTN</name>
<keyword evidence="3" id="KW-1185">Reference proteome</keyword>
<feature type="domain" description="HTH luxR-type" evidence="1">
    <location>
        <begin position="192"/>
        <end position="245"/>
    </location>
</feature>
<dbReference type="SMART" id="SM00421">
    <property type="entry name" value="HTH_LUXR"/>
    <property type="match status" value="1"/>
</dbReference>
<dbReference type="GO" id="GO:0003677">
    <property type="term" value="F:DNA binding"/>
    <property type="evidence" value="ECO:0007669"/>
    <property type="project" value="InterPro"/>
</dbReference>
<dbReference type="Gene3D" id="1.10.10.10">
    <property type="entry name" value="Winged helix-like DNA-binding domain superfamily/Winged helix DNA-binding domain"/>
    <property type="match status" value="1"/>
</dbReference>
<dbReference type="InterPro" id="IPR036388">
    <property type="entry name" value="WH-like_DNA-bd_sf"/>
</dbReference>
<accession>A0A5C4J4H7</accession>
<reference evidence="2 3" key="1">
    <citation type="submission" date="2019-05" db="EMBL/GenBank/DDBJ databases">
        <title>Draft genome sequence of Actinomadura sp. 14C53.</title>
        <authorList>
            <person name="Saricaoglu S."/>
            <person name="Isik K."/>
        </authorList>
    </citation>
    <scope>NUCLEOTIDE SEQUENCE [LARGE SCALE GENOMIC DNA]</scope>
    <source>
        <strain evidence="2 3">14C53</strain>
    </source>
</reference>
<gene>
    <name evidence="2" type="ORF">ETD83_29965</name>
</gene>
<evidence type="ECO:0000313" key="3">
    <source>
        <dbReference type="Proteomes" id="UP000309174"/>
    </source>
</evidence>
<evidence type="ECO:0000259" key="1">
    <source>
        <dbReference type="SMART" id="SM00421"/>
    </source>
</evidence>
<dbReference type="OrthoDB" id="3728246at2"/>
<dbReference type="GO" id="GO:0006355">
    <property type="term" value="P:regulation of DNA-templated transcription"/>
    <property type="evidence" value="ECO:0007669"/>
    <property type="project" value="InterPro"/>
</dbReference>
<protein>
    <submittedName>
        <fullName evidence="2">Helix-turn-helix domain-containing protein</fullName>
    </submittedName>
</protein>
<dbReference type="AlphaFoldDB" id="A0A5C4J4H7"/>